<name>A0A8H6CR76_9LECA</name>
<evidence type="ECO:0000313" key="6">
    <source>
        <dbReference type="EMBL" id="KAF6228194.1"/>
    </source>
</evidence>
<evidence type="ECO:0000256" key="3">
    <source>
        <dbReference type="ARBA" id="ARBA00022833"/>
    </source>
</evidence>
<evidence type="ECO:0000313" key="7">
    <source>
        <dbReference type="Proteomes" id="UP000593566"/>
    </source>
</evidence>
<feature type="region of interest" description="Disordered" evidence="4">
    <location>
        <begin position="126"/>
        <end position="199"/>
    </location>
</feature>
<organism evidence="6 7">
    <name type="scientific">Letharia lupina</name>
    <dbReference type="NCBI Taxonomy" id="560253"/>
    <lineage>
        <taxon>Eukaryota</taxon>
        <taxon>Fungi</taxon>
        <taxon>Dikarya</taxon>
        <taxon>Ascomycota</taxon>
        <taxon>Pezizomycotina</taxon>
        <taxon>Lecanoromycetes</taxon>
        <taxon>OSLEUM clade</taxon>
        <taxon>Lecanoromycetidae</taxon>
        <taxon>Lecanorales</taxon>
        <taxon>Lecanorineae</taxon>
        <taxon>Parmeliaceae</taxon>
        <taxon>Letharia</taxon>
    </lineage>
</organism>
<comment type="caution">
    <text evidence="6">The sequence shown here is derived from an EMBL/GenBank/DDBJ whole genome shotgun (WGS) entry which is preliminary data.</text>
</comment>
<gene>
    <name evidence="6" type="ORF">HO133_007924</name>
</gene>
<keyword evidence="1" id="KW-0479">Metal-binding</keyword>
<feature type="compositionally biased region" description="Polar residues" evidence="4">
    <location>
        <begin position="141"/>
        <end position="167"/>
    </location>
</feature>
<dbReference type="Pfam" id="PF04438">
    <property type="entry name" value="zf-HIT"/>
    <property type="match status" value="1"/>
</dbReference>
<evidence type="ECO:0000256" key="2">
    <source>
        <dbReference type="ARBA" id="ARBA00022771"/>
    </source>
</evidence>
<keyword evidence="3" id="KW-0862">Zinc</keyword>
<keyword evidence="7" id="KW-1185">Reference proteome</keyword>
<dbReference type="InterPro" id="IPR039723">
    <property type="entry name" value="Vps71/ZNHIT1"/>
</dbReference>
<dbReference type="EMBL" id="JACCJB010000004">
    <property type="protein sequence ID" value="KAF6228194.1"/>
    <property type="molecule type" value="Genomic_DNA"/>
</dbReference>
<sequence length="337" mass="35651">MPHIEVLANSTSIRAPGYTLVPDHGQGTVQAAVQPTVGRNKRGTRFAGTAGADTTVAQQNAVLKHLTDLDKDSQRDVQIAVPSKQRESAGKVQKKTTTNVRRILMSQKTFANHLADEEAFLALQQQHRSSAAPRVPALKPSRSTPNMKRSSTTEVQSTSGGPSQTGTVRAGGIVNSRAKDPLDDEPLLKSQVPSAPSDEVMEALLSGPALSYNAARAAPPPPGKPQRHFCEICGYWGTIKCMKCGARRTPSSPVSATREGAITGAWAACEPRCGVSSPSQNLCFTTSIQNPRVDASLGHQTAQVVSTPSPMATPSIEPAANACVISMSQESDEVRVL</sequence>
<dbReference type="GO" id="GO:0006338">
    <property type="term" value="P:chromatin remodeling"/>
    <property type="evidence" value="ECO:0007669"/>
    <property type="project" value="InterPro"/>
</dbReference>
<protein>
    <recommendedName>
        <fullName evidence="5">HIT-type domain-containing protein</fullName>
    </recommendedName>
</protein>
<feature type="domain" description="HIT-type" evidence="5">
    <location>
        <begin position="226"/>
        <end position="247"/>
    </location>
</feature>
<evidence type="ECO:0000256" key="1">
    <source>
        <dbReference type="ARBA" id="ARBA00022723"/>
    </source>
</evidence>
<reference evidence="6 7" key="1">
    <citation type="journal article" date="2020" name="Genomics">
        <title>Complete, high-quality genomes from long-read metagenomic sequencing of two wolf lichen thalli reveals enigmatic genome architecture.</title>
        <authorList>
            <person name="McKenzie S.K."/>
            <person name="Walston R.F."/>
            <person name="Allen J.L."/>
        </authorList>
    </citation>
    <scope>NUCLEOTIDE SEQUENCE [LARGE SCALE GENOMIC DNA]</scope>
    <source>
        <strain evidence="6">WasteWater1</strain>
    </source>
</reference>
<evidence type="ECO:0000259" key="5">
    <source>
        <dbReference type="Pfam" id="PF04438"/>
    </source>
</evidence>
<keyword evidence="2" id="KW-0863">Zinc-finger</keyword>
<proteinExistence type="predicted"/>
<dbReference type="GO" id="GO:0008270">
    <property type="term" value="F:zinc ion binding"/>
    <property type="evidence" value="ECO:0007669"/>
    <property type="project" value="UniProtKB-KW"/>
</dbReference>
<dbReference type="InterPro" id="IPR007529">
    <property type="entry name" value="Znf_HIT"/>
</dbReference>
<dbReference type="AlphaFoldDB" id="A0A8H6CR76"/>
<dbReference type="CDD" id="cd21437">
    <property type="entry name" value="zf-HIT_ZNHIT1_like"/>
    <property type="match status" value="1"/>
</dbReference>
<dbReference type="GeneID" id="59336321"/>
<accession>A0A8H6CR76</accession>
<dbReference type="Proteomes" id="UP000593566">
    <property type="component" value="Unassembled WGS sequence"/>
</dbReference>
<dbReference type="GO" id="GO:0005634">
    <property type="term" value="C:nucleus"/>
    <property type="evidence" value="ECO:0007669"/>
    <property type="project" value="UniProtKB-ARBA"/>
</dbReference>
<evidence type="ECO:0000256" key="4">
    <source>
        <dbReference type="SAM" id="MobiDB-lite"/>
    </source>
</evidence>
<dbReference type="RefSeq" id="XP_037156128.1">
    <property type="nucleotide sequence ID" value="XM_037298792.1"/>
</dbReference>
<dbReference type="PANTHER" id="PTHR13093">
    <property type="entry name" value="ZINC FINGER HIT DOMAIN CONTAINING PROTEIN 1"/>
    <property type="match status" value="1"/>
</dbReference>